<keyword evidence="4" id="KW-0862">Zinc</keyword>
<evidence type="ECO:0000256" key="4">
    <source>
        <dbReference type="ARBA" id="ARBA00022833"/>
    </source>
</evidence>
<evidence type="ECO:0000256" key="1">
    <source>
        <dbReference type="ARBA" id="ARBA00022723"/>
    </source>
</evidence>
<dbReference type="SUPFAM" id="SSF57667">
    <property type="entry name" value="beta-beta-alpha zinc fingers"/>
    <property type="match status" value="1"/>
</dbReference>
<feature type="non-terminal residue" evidence="8">
    <location>
        <position position="169"/>
    </location>
</feature>
<reference evidence="8 9" key="1">
    <citation type="submission" date="2019-09" db="EMBL/GenBank/DDBJ databases">
        <title>Bird 10,000 Genomes (B10K) Project - Family phase.</title>
        <authorList>
            <person name="Zhang G."/>
        </authorList>
    </citation>
    <scope>NUCLEOTIDE SEQUENCE [LARGE SCALE GENOMIC DNA]</scope>
    <source>
        <strain evidence="8">B10K-DU-001-53</strain>
        <tissue evidence="8">Muscle</tissue>
    </source>
</reference>
<dbReference type="PROSITE" id="PS50157">
    <property type="entry name" value="ZINC_FINGER_C2H2_2"/>
    <property type="match status" value="1"/>
</dbReference>
<dbReference type="AlphaFoldDB" id="A0A7K9YCY9"/>
<dbReference type="InterPro" id="IPR036236">
    <property type="entry name" value="Znf_C2H2_sf"/>
</dbReference>
<sequence length="169" mass="18213">ALLPAPKPVVISLLEGGDNPWIPDVHSLEAMAGDPSSAGGGITTIKGDLQSSGMAQGQCASVSVGKTRRNVQGGLEQGEHVKKPLGKRARKHLDCSTGQTQSKDSRSKEVCNKKSQNPCDGSEKSCQSYSDPVNQQHIRTGDRHFKCLECDKSYMRSCNLRIHQCVHTS</sequence>
<name>A0A7K9YCY9_9GALL</name>
<evidence type="ECO:0000256" key="3">
    <source>
        <dbReference type="ARBA" id="ARBA00022771"/>
    </source>
</evidence>
<protein>
    <submittedName>
        <fullName evidence="8">ZN75A protein</fullName>
    </submittedName>
</protein>
<keyword evidence="1" id="KW-0479">Metal-binding</keyword>
<evidence type="ECO:0000313" key="9">
    <source>
        <dbReference type="Proteomes" id="UP000522663"/>
    </source>
</evidence>
<dbReference type="InterPro" id="IPR013087">
    <property type="entry name" value="Znf_C2H2_type"/>
</dbReference>
<gene>
    <name evidence="8" type="primary">Znf75a</name>
    <name evidence="8" type="ORF">ODOGUJ_R08770</name>
</gene>
<dbReference type="Gene3D" id="3.30.160.60">
    <property type="entry name" value="Classic Zinc Finger"/>
    <property type="match status" value="1"/>
</dbReference>
<proteinExistence type="predicted"/>
<evidence type="ECO:0000256" key="2">
    <source>
        <dbReference type="ARBA" id="ARBA00022737"/>
    </source>
</evidence>
<dbReference type="Proteomes" id="UP000522663">
    <property type="component" value="Unassembled WGS sequence"/>
</dbReference>
<dbReference type="OrthoDB" id="9120453at2759"/>
<keyword evidence="3 5" id="KW-0863">Zinc-finger</keyword>
<feature type="domain" description="C2H2-type" evidence="7">
    <location>
        <begin position="145"/>
        <end position="169"/>
    </location>
</feature>
<feature type="compositionally biased region" description="Polar residues" evidence="6">
    <location>
        <begin position="113"/>
        <end position="126"/>
    </location>
</feature>
<dbReference type="GO" id="GO:0008270">
    <property type="term" value="F:zinc ion binding"/>
    <property type="evidence" value="ECO:0007669"/>
    <property type="project" value="UniProtKB-KW"/>
</dbReference>
<evidence type="ECO:0000259" key="7">
    <source>
        <dbReference type="PROSITE" id="PS50157"/>
    </source>
</evidence>
<evidence type="ECO:0000313" key="8">
    <source>
        <dbReference type="EMBL" id="NXJ06061.1"/>
    </source>
</evidence>
<feature type="compositionally biased region" description="Basic and acidic residues" evidence="6">
    <location>
        <begin position="103"/>
        <end position="112"/>
    </location>
</feature>
<dbReference type="EMBL" id="VXAB01003078">
    <property type="protein sequence ID" value="NXJ06061.1"/>
    <property type="molecule type" value="Genomic_DNA"/>
</dbReference>
<dbReference type="PROSITE" id="PS00028">
    <property type="entry name" value="ZINC_FINGER_C2H2_1"/>
    <property type="match status" value="1"/>
</dbReference>
<dbReference type="FunFam" id="3.30.160.60:FF:000671">
    <property type="entry name" value="Zinc finger protein 26"/>
    <property type="match status" value="1"/>
</dbReference>
<evidence type="ECO:0000256" key="6">
    <source>
        <dbReference type="SAM" id="MobiDB-lite"/>
    </source>
</evidence>
<keyword evidence="9" id="KW-1185">Reference proteome</keyword>
<comment type="caution">
    <text evidence="8">The sequence shown here is derived from an EMBL/GenBank/DDBJ whole genome shotgun (WGS) entry which is preliminary data.</text>
</comment>
<accession>A0A7K9YCY9</accession>
<keyword evidence="2" id="KW-0677">Repeat</keyword>
<evidence type="ECO:0000256" key="5">
    <source>
        <dbReference type="PROSITE-ProRule" id="PRU00042"/>
    </source>
</evidence>
<feature type="region of interest" description="Disordered" evidence="6">
    <location>
        <begin position="70"/>
        <end position="126"/>
    </location>
</feature>
<feature type="non-terminal residue" evidence="8">
    <location>
        <position position="1"/>
    </location>
</feature>
<organism evidence="8 9">
    <name type="scientific">Odontophorus gujanensis</name>
    <name type="common">marbled wood quail</name>
    <dbReference type="NCBI Taxonomy" id="886794"/>
    <lineage>
        <taxon>Eukaryota</taxon>
        <taxon>Metazoa</taxon>
        <taxon>Chordata</taxon>
        <taxon>Craniata</taxon>
        <taxon>Vertebrata</taxon>
        <taxon>Euteleostomi</taxon>
        <taxon>Archelosauria</taxon>
        <taxon>Archosauria</taxon>
        <taxon>Dinosauria</taxon>
        <taxon>Saurischia</taxon>
        <taxon>Theropoda</taxon>
        <taxon>Coelurosauria</taxon>
        <taxon>Aves</taxon>
        <taxon>Neognathae</taxon>
        <taxon>Galloanserae</taxon>
        <taxon>Galliformes</taxon>
        <taxon>Odontophoridae</taxon>
        <taxon>Odontophorus</taxon>
    </lineage>
</organism>